<dbReference type="Proteomes" id="UP001521785">
    <property type="component" value="Unassembled WGS sequence"/>
</dbReference>
<feature type="compositionally biased region" description="Basic and acidic residues" evidence="2">
    <location>
        <begin position="140"/>
        <end position="153"/>
    </location>
</feature>
<proteinExistence type="predicted"/>
<evidence type="ECO:0000313" key="4">
    <source>
        <dbReference type="Proteomes" id="UP001521785"/>
    </source>
</evidence>
<gene>
    <name evidence="3" type="ORF">SLS60_011926</name>
</gene>
<feature type="region of interest" description="Disordered" evidence="2">
    <location>
        <begin position="172"/>
        <end position="192"/>
    </location>
</feature>
<evidence type="ECO:0000256" key="2">
    <source>
        <dbReference type="SAM" id="MobiDB-lite"/>
    </source>
</evidence>
<sequence length="192" mass="21922">MMPPRLPIPKEHKSVSAQHALPALSMPSSVAYQSQQAGGSYQYYDNLDQQLKNTLSVIEHARTKLKDLSQLQMQYSQLVKAYEQVQQEPAVDRANANAYYLAIEVSRLKEKLAEQQASTERRVEASKQYHGVDVTEAEQDSEHSQGEDQLREEIGALKKRCERLEEALNGFGYMEEPDGSWVPQRRSKRRAE</sequence>
<name>A0ABR3QH92_9PLEO</name>
<feature type="coiled-coil region" evidence="1">
    <location>
        <begin position="44"/>
        <end position="88"/>
    </location>
</feature>
<feature type="region of interest" description="Disordered" evidence="2">
    <location>
        <begin position="119"/>
        <end position="153"/>
    </location>
</feature>
<keyword evidence="1" id="KW-0175">Coiled coil</keyword>
<evidence type="ECO:0000313" key="3">
    <source>
        <dbReference type="EMBL" id="KAL1591534.1"/>
    </source>
</evidence>
<evidence type="ECO:0000256" key="1">
    <source>
        <dbReference type="SAM" id="Coils"/>
    </source>
</evidence>
<dbReference type="EMBL" id="JAKJXO020000025">
    <property type="protein sequence ID" value="KAL1591534.1"/>
    <property type="molecule type" value="Genomic_DNA"/>
</dbReference>
<reference evidence="3 4" key="1">
    <citation type="submission" date="2024-02" db="EMBL/GenBank/DDBJ databases">
        <title>De novo assembly and annotation of 12 fungi associated with fruit tree decline syndrome in Ontario, Canada.</title>
        <authorList>
            <person name="Sulman M."/>
            <person name="Ellouze W."/>
            <person name="Ilyukhin E."/>
        </authorList>
    </citation>
    <scope>NUCLEOTIDE SEQUENCE [LARGE SCALE GENOMIC DNA]</scope>
    <source>
        <strain evidence="3 4">M42-189</strain>
    </source>
</reference>
<keyword evidence="4" id="KW-1185">Reference proteome</keyword>
<accession>A0ABR3QH92</accession>
<protein>
    <submittedName>
        <fullName evidence="3">Uncharacterized protein</fullName>
    </submittedName>
</protein>
<comment type="caution">
    <text evidence="3">The sequence shown here is derived from an EMBL/GenBank/DDBJ whole genome shotgun (WGS) entry which is preliminary data.</text>
</comment>
<organism evidence="3 4">
    <name type="scientific">Paraconiothyrium brasiliense</name>
    <dbReference type="NCBI Taxonomy" id="300254"/>
    <lineage>
        <taxon>Eukaryota</taxon>
        <taxon>Fungi</taxon>
        <taxon>Dikarya</taxon>
        <taxon>Ascomycota</taxon>
        <taxon>Pezizomycotina</taxon>
        <taxon>Dothideomycetes</taxon>
        <taxon>Pleosporomycetidae</taxon>
        <taxon>Pleosporales</taxon>
        <taxon>Massarineae</taxon>
        <taxon>Didymosphaeriaceae</taxon>
        <taxon>Paraconiothyrium</taxon>
    </lineage>
</organism>